<dbReference type="InterPro" id="IPR029063">
    <property type="entry name" value="SAM-dependent_MTases_sf"/>
</dbReference>
<keyword evidence="3" id="KW-0949">S-adenosyl-L-methionine</keyword>
<dbReference type="InterPro" id="IPR013216">
    <property type="entry name" value="Methyltransf_11"/>
</dbReference>
<reference evidence="5" key="1">
    <citation type="journal article" date="2021" name="Nat. Commun.">
        <title>Genetic determinants of endophytism in the Arabidopsis root mycobiome.</title>
        <authorList>
            <person name="Mesny F."/>
            <person name="Miyauchi S."/>
            <person name="Thiergart T."/>
            <person name="Pickel B."/>
            <person name="Atanasova L."/>
            <person name="Karlsson M."/>
            <person name="Huettel B."/>
            <person name="Barry K.W."/>
            <person name="Haridas S."/>
            <person name="Chen C."/>
            <person name="Bauer D."/>
            <person name="Andreopoulos W."/>
            <person name="Pangilinan J."/>
            <person name="LaButti K."/>
            <person name="Riley R."/>
            <person name="Lipzen A."/>
            <person name="Clum A."/>
            <person name="Drula E."/>
            <person name="Henrissat B."/>
            <person name="Kohler A."/>
            <person name="Grigoriev I.V."/>
            <person name="Martin F.M."/>
            <person name="Hacquard S."/>
        </authorList>
    </citation>
    <scope>NUCLEOTIDE SEQUENCE</scope>
    <source>
        <strain evidence="5">MPI-SDFR-AT-0073</strain>
    </source>
</reference>
<evidence type="ECO:0000256" key="3">
    <source>
        <dbReference type="ARBA" id="ARBA00022691"/>
    </source>
</evidence>
<evidence type="ECO:0000313" key="5">
    <source>
        <dbReference type="EMBL" id="KAH6646112.1"/>
    </source>
</evidence>
<keyword evidence="1 5" id="KW-0489">Methyltransferase</keyword>
<name>A0A9P8UBI4_9PEZI</name>
<dbReference type="SUPFAM" id="SSF53335">
    <property type="entry name" value="S-adenosyl-L-methionine-dependent methyltransferases"/>
    <property type="match status" value="1"/>
</dbReference>
<dbReference type="PANTHER" id="PTHR43464">
    <property type="entry name" value="METHYLTRANSFERASE"/>
    <property type="match status" value="1"/>
</dbReference>
<gene>
    <name evidence="5" type="ORF">BKA67DRAFT_541104</name>
</gene>
<dbReference type="GeneID" id="70129765"/>
<dbReference type="Proteomes" id="UP000758603">
    <property type="component" value="Unassembled WGS sequence"/>
</dbReference>
<dbReference type="RefSeq" id="XP_045952626.1">
    <property type="nucleotide sequence ID" value="XM_046100873.1"/>
</dbReference>
<dbReference type="PANTHER" id="PTHR43464:SF19">
    <property type="entry name" value="UBIQUINONE BIOSYNTHESIS O-METHYLTRANSFERASE, MITOCHONDRIAL"/>
    <property type="match status" value="1"/>
</dbReference>
<dbReference type="OrthoDB" id="66144at2759"/>
<dbReference type="GO" id="GO:0032259">
    <property type="term" value="P:methylation"/>
    <property type="evidence" value="ECO:0007669"/>
    <property type="project" value="UniProtKB-KW"/>
</dbReference>
<proteinExistence type="predicted"/>
<keyword evidence="2" id="KW-0808">Transferase</keyword>
<dbReference type="Pfam" id="PF08241">
    <property type="entry name" value="Methyltransf_11"/>
    <property type="match status" value="1"/>
</dbReference>
<keyword evidence="6" id="KW-1185">Reference proteome</keyword>
<organism evidence="5 6">
    <name type="scientific">Truncatella angustata</name>
    <dbReference type="NCBI Taxonomy" id="152316"/>
    <lineage>
        <taxon>Eukaryota</taxon>
        <taxon>Fungi</taxon>
        <taxon>Dikarya</taxon>
        <taxon>Ascomycota</taxon>
        <taxon>Pezizomycotina</taxon>
        <taxon>Sordariomycetes</taxon>
        <taxon>Xylariomycetidae</taxon>
        <taxon>Amphisphaeriales</taxon>
        <taxon>Sporocadaceae</taxon>
        <taxon>Truncatella</taxon>
    </lineage>
</organism>
<dbReference type="CDD" id="cd02440">
    <property type="entry name" value="AdoMet_MTases"/>
    <property type="match status" value="1"/>
</dbReference>
<evidence type="ECO:0000259" key="4">
    <source>
        <dbReference type="Pfam" id="PF08241"/>
    </source>
</evidence>
<evidence type="ECO:0000256" key="2">
    <source>
        <dbReference type="ARBA" id="ARBA00022679"/>
    </source>
</evidence>
<dbReference type="Gene3D" id="3.40.50.150">
    <property type="entry name" value="Vaccinia Virus protein VP39"/>
    <property type="match status" value="1"/>
</dbReference>
<evidence type="ECO:0000313" key="6">
    <source>
        <dbReference type="Proteomes" id="UP000758603"/>
    </source>
</evidence>
<evidence type="ECO:0000256" key="1">
    <source>
        <dbReference type="ARBA" id="ARBA00022603"/>
    </source>
</evidence>
<dbReference type="AlphaFoldDB" id="A0A9P8UBI4"/>
<dbReference type="GO" id="GO:0008757">
    <property type="term" value="F:S-adenosylmethionine-dependent methyltransferase activity"/>
    <property type="evidence" value="ECO:0007669"/>
    <property type="project" value="InterPro"/>
</dbReference>
<accession>A0A9P8UBI4</accession>
<feature type="domain" description="Methyltransferase type 11" evidence="4">
    <location>
        <begin position="59"/>
        <end position="153"/>
    </location>
</feature>
<comment type="caution">
    <text evidence="5">The sequence shown here is derived from an EMBL/GenBank/DDBJ whole genome shotgun (WGS) entry which is preliminary data.</text>
</comment>
<sequence>MSAKANESQQTTASQNVYDTAEFFNGYVKLERQVAGLAGAPEWPRLRAMLPALNGTRVLDLGCGMGWFARWAREGGAAHVRGVDLSENMLDKARSLTTVEGIEYQRADLEEIELAEADYDLVFSSLAFHYLVNLPALFREIRKALRPGGRLVFSIEHPIFTGPTRGGLVTAEDGRKIWPLDAYQREGLRLRNWFVDGVRKQHHTMGTYLNILLRAGFELTDFVEWCPTAEDLQKFPDWETEFIRPTFLLIGATKKAS</sequence>
<dbReference type="EMBL" id="JAGPXC010000010">
    <property type="protein sequence ID" value="KAH6646112.1"/>
    <property type="molecule type" value="Genomic_DNA"/>
</dbReference>
<protein>
    <submittedName>
        <fullName evidence="5">Methylase</fullName>
    </submittedName>
</protein>